<gene>
    <name evidence="1" type="ORF">NXT3_PB00314</name>
</gene>
<dbReference type="AlphaFoldDB" id="A0A2L0HBU7"/>
<evidence type="ECO:0000313" key="1">
    <source>
        <dbReference type="EMBL" id="AUX78970.1"/>
    </source>
</evidence>
<name>A0A2L0HBU7_RHIFR</name>
<protein>
    <submittedName>
        <fullName evidence="1">Uncharacterized protein</fullName>
    </submittedName>
</protein>
<proteinExistence type="predicted"/>
<accession>A0A2L0HBU7</accession>
<geneLocation type="plasmid" evidence="2">
    <name>psfrenxt3b</name>
</geneLocation>
<dbReference type="Proteomes" id="UP000239340">
    <property type="component" value="Plasmid pSfreNXT3b"/>
</dbReference>
<organism evidence="1 2">
    <name type="scientific">Rhizobium fredii</name>
    <name type="common">Sinorhizobium fredii</name>
    <dbReference type="NCBI Taxonomy" id="380"/>
    <lineage>
        <taxon>Bacteria</taxon>
        <taxon>Pseudomonadati</taxon>
        <taxon>Pseudomonadota</taxon>
        <taxon>Alphaproteobacteria</taxon>
        <taxon>Hyphomicrobiales</taxon>
        <taxon>Rhizobiaceae</taxon>
        <taxon>Sinorhizobium/Ensifer group</taxon>
        <taxon>Sinorhizobium</taxon>
    </lineage>
</organism>
<sequence>MRQNGANAEIVASKMPSFEMVRHGVAAFSGELIVQYNATSTELLDKDREGSSQWTLP</sequence>
<evidence type="ECO:0000313" key="2">
    <source>
        <dbReference type="Proteomes" id="UP000239340"/>
    </source>
</evidence>
<reference evidence="1 2" key="1">
    <citation type="submission" date="2017-10" db="EMBL/GenBank/DDBJ databases">
        <title>Analysis of the genome sequences of Rhizobium populations associated to common bean (phaseolus vulgaris).</title>
        <authorList>
            <person name="Bustos P."/>
            <person name="Santamaria R.I."/>
            <person name="Miranda-Sanchez F."/>
            <person name="Perez-Carrascal O."/>
            <person name="Juarez S."/>
            <person name="Lozano L."/>
            <person name="Martinez-Flores I."/>
            <person name="Vinuesa P."/>
            <person name="Martinez-Romero E."/>
            <person name="Cevallos M.A."/>
            <person name="Romero D."/>
            <person name="Davila G."/>
            <person name="Gonzalez V."/>
        </authorList>
    </citation>
    <scope>NUCLEOTIDE SEQUENCE [LARGE SCALE GENOMIC DNA]</scope>
    <source>
        <strain evidence="1 2">NXT3</strain>
        <plasmid evidence="2">Plasmid psfrenxt3b</plasmid>
    </source>
</reference>
<dbReference type="EMBL" id="CP024309">
    <property type="protein sequence ID" value="AUX78970.1"/>
    <property type="molecule type" value="Genomic_DNA"/>
</dbReference>
<keyword evidence="1" id="KW-0614">Plasmid</keyword>